<dbReference type="EMBL" id="JAHKSW010000022">
    <property type="protein sequence ID" value="KAG7318554.1"/>
    <property type="molecule type" value="Genomic_DNA"/>
</dbReference>
<dbReference type="AlphaFoldDB" id="A0A9D3NBW4"/>
<evidence type="ECO:0000313" key="1">
    <source>
        <dbReference type="EMBL" id="KAG7318554.1"/>
    </source>
</evidence>
<dbReference type="Proteomes" id="UP000824219">
    <property type="component" value="Linkage Group LG22"/>
</dbReference>
<reference evidence="1 2" key="1">
    <citation type="submission" date="2021-06" db="EMBL/GenBank/DDBJ databases">
        <title>Chromosome-level genome assembly of the red-tail catfish (Hemibagrus wyckioides).</title>
        <authorList>
            <person name="Shao F."/>
        </authorList>
    </citation>
    <scope>NUCLEOTIDE SEQUENCE [LARGE SCALE GENOMIC DNA]</scope>
    <source>
        <strain evidence="1">EC202008001</strain>
        <tissue evidence="1">Blood</tissue>
    </source>
</reference>
<evidence type="ECO:0000313" key="2">
    <source>
        <dbReference type="Proteomes" id="UP000824219"/>
    </source>
</evidence>
<sequence>MLVKVRFEESQKYVKVAKTEEGYEDFNTEVNNNGNIKSVIEKLGLPLQTELHLTDESGTEVDADVFEELLQAGNLTVMVSTEQSRGLDSDLPSILLLVHLLPPTSKGHKKSAKISSYQAVDHVVRYLQIEISVETFLAGVKSGQPFLLSVVQDRDQSGYLSSSSLTNTLSCSSSEGDSCIEWGVLIIGERTESACPRTSKSDLEAAKGMVRDALLTKSVKAETA</sequence>
<keyword evidence="2" id="KW-1185">Reference proteome</keyword>
<organism evidence="1 2">
    <name type="scientific">Hemibagrus wyckioides</name>
    <dbReference type="NCBI Taxonomy" id="337641"/>
    <lineage>
        <taxon>Eukaryota</taxon>
        <taxon>Metazoa</taxon>
        <taxon>Chordata</taxon>
        <taxon>Craniata</taxon>
        <taxon>Vertebrata</taxon>
        <taxon>Euteleostomi</taxon>
        <taxon>Actinopterygii</taxon>
        <taxon>Neopterygii</taxon>
        <taxon>Teleostei</taxon>
        <taxon>Ostariophysi</taxon>
        <taxon>Siluriformes</taxon>
        <taxon>Bagridae</taxon>
        <taxon>Hemibagrus</taxon>
    </lineage>
</organism>
<name>A0A9D3NBW4_9TELE</name>
<accession>A0A9D3NBW4</accession>
<comment type="caution">
    <text evidence="1">The sequence shown here is derived from an EMBL/GenBank/DDBJ whole genome shotgun (WGS) entry which is preliminary data.</text>
</comment>
<gene>
    <name evidence="1" type="ORF">KOW79_018309</name>
</gene>
<protein>
    <submittedName>
        <fullName evidence="1">Uncharacterized protein</fullName>
    </submittedName>
</protein>
<proteinExistence type="predicted"/>